<reference evidence="3 4" key="3">
    <citation type="journal article" date="2008" name="BMC Genomics">
        <title>The genome of the versatile nitrogen fixer Azorhizobium caulinodans ORS571.</title>
        <authorList>
            <person name="Lee KB."/>
            <person name="Backer P.D."/>
            <person name="Aono T."/>
            <person name="Liu CT."/>
            <person name="Suzuki S."/>
            <person name="Suzuki T."/>
            <person name="Kaneko T."/>
            <person name="Yamada M."/>
            <person name="Tabata S."/>
            <person name="Kupfer D.M."/>
            <person name="Najar F.Z."/>
            <person name="Wiley G.B."/>
            <person name="Roe B."/>
            <person name="Binnewies T.T."/>
            <person name="Ussery D.W."/>
            <person name="D'Haeze W."/>
            <person name="Herder J.D."/>
            <person name="Gevers D."/>
            <person name="Vereecke D."/>
            <person name="Holsters M."/>
            <person name="Oyaizu H."/>
        </authorList>
    </citation>
    <scope>NUCLEOTIDE SEQUENCE [LARGE SCALE GENOMIC DNA]</scope>
    <source>
        <strain evidence="4">ATCC 43989 / DSM 5975 / JCM 20966 / LMG 6465 / NBRC 14845 / NCIMB 13405 / ORS 571</strain>
    </source>
</reference>
<feature type="domain" description="PE cleavage protein A C-terminal" evidence="2">
    <location>
        <begin position="50"/>
        <end position="163"/>
    </location>
</feature>
<dbReference type="GO" id="GO:0004190">
    <property type="term" value="F:aspartic-type endopeptidase activity"/>
    <property type="evidence" value="ECO:0007669"/>
    <property type="project" value="InterPro"/>
</dbReference>
<dbReference type="EMBL" id="AP009384">
    <property type="protein sequence ID" value="BAF88819.1"/>
    <property type="molecule type" value="Genomic_DNA"/>
</dbReference>
<keyword evidence="4" id="KW-1185">Reference proteome</keyword>
<reference evidence="4" key="2">
    <citation type="submission" date="2007-04" db="EMBL/GenBank/DDBJ databases">
        <title>Complete genome sequence of the nitrogen-fixing bacterium Azorhizobium caulinodans ORS571.</title>
        <authorList>
            <person name="Lee K.B."/>
            <person name="Backer P.D."/>
            <person name="Aono T."/>
            <person name="Liu C.T."/>
            <person name="Suzuki S."/>
            <person name="Suzuki T."/>
            <person name="Kaneko T."/>
            <person name="Yamada M."/>
            <person name="Tabata S."/>
            <person name="Kupfer D.M."/>
            <person name="Najar F.Z."/>
            <person name="Wiley G.B."/>
            <person name="Roe B."/>
            <person name="Binnewies T."/>
            <person name="Ussery D."/>
            <person name="Vereecke D."/>
            <person name="Gevers D."/>
            <person name="Holsters M."/>
            <person name="Oyaizu H."/>
        </authorList>
    </citation>
    <scope>NUCLEOTIDE SEQUENCE [LARGE SCALE GENOMIC DNA]</scope>
    <source>
        <strain evidence="4">ATCC 43989 / DSM 5975 / JCM 20966 / LMG 6465 / NBRC 14845 / NCIMB 13405 / ORS 571</strain>
    </source>
</reference>
<dbReference type="Proteomes" id="UP000000270">
    <property type="component" value="Chromosome"/>
</dbReference>
<reference evidence="3 4" key="6">
    <citation type="journal article" date="2011" name="Appl. Environ. Microbiol.">
        <title>Involvement of the azorhizobial chromosome partition gene (parA) in the onset of bacteroid differentiation during Sesbania rostrata stem nodule development.</title>
        <authorList>
            <person name="Liu CT."/>
            <person name="Lee KB."/>
            <person name="Wang YS."/>
            <person name="Peng MH."/>
            <person name="Lee KT."/>
            <person name="Suzuki S."/>
            <person name="Suzuki T."/>
            <person name="Oyaizu H."/>
        </authorList>
    </citation>
    <scope>NUCLEOTIDE SEQUENCE [LARGE SCALE GENOMIC DNA]</scope>
    <source>
        <strain evidence="4">ATCC 43989 / DSM 5975 / JCM 20966 / LMG 6465 / NBRC 14845 / NCIMB 13405 / ORS 571</strain>
    </source>
</reference>
<protein>
    <recommendedName>
        <fullName evidence="2">PE cleavage protein A C-terminal domain-containing protein</fullName>
    </recommendedName>
</protein>
<keyword evidence="1" id="KW-0732">Signal</keyword>
<dbReference type="KEGG" id="azc:AZC_2821"/>
<dbReference type="eggNOG" id="COG4625">
    <property type="taxonomic scope" value="Bacteria"/>
</dbReference>
<feature type="signal peptide" evidence="1">
    <location>
        <begin position="1"/>
        <end position="27"/>
    </location>
</feature>
<dbReference type="Gene3D" id="2.40.70.10">
    <property type="entry name" value="Acid Proteases"/>
    <property type="match status" value="1"/>
</dbReference>
<reference evidence="3 4" key="4">
    <citation type="journal article" date="2009" name="Appl. Environ. Microbiol.">
        <title>Comparative genome-wide transcriptional profiling of Azorhizobium caulinodans ORS571 grown under free-living and symbiotic conditions.</title>
        <authorList>
            <person name="Tsukada S."/>
            <person name="Aono T."/>
            <person name="Akiba N."/>
            <person name="Lee KB."/>
            <person name="Liu CT."/>
            <person name="Toyazaki H."/>
            <person name="Oyaizu H."/>
        </authorList>
    </citation>
    <scope>NUCLEOTIDE SEQUENCE [LARGE SCALE GENOMIC DNA]</scope>
    <source>
        <strain evidence="4">ATCC 43989 / DSM 5975 / JCM 20966 / LMG 6465 / NBRC 14845 / NCIMB 13405 / ORS 571</strain>
    </source>
</reference>
<evidence type="ECO:0000259" key="2">
    <source>
        <dbReference type="Pfam" id="PF20729"/>
    </source>
</evidence>
<proteinExistence type="predicted"/>
<evidence type="ECO:0000313" key="3">
    <source>
        <dbReference type="EMBL" id="BAF88819.1"/>
    </source>
</evidence>
<reference evidence="3 4" key="1">
    <citation type="journal article" date="2007" name="Appl. Environ. Microbiol.">
        <title>Rhizobial factors required for stem nodule maturation and maintenance in Sesbania rostrata-Azorhizobium caulinodans ORS571 symbiosis.</title>
        <authorList>
            <person name="Suzuki S."/>
            <person name="Aono T."/>
            <person name="Lee KB."/>
            <person name="Suzuki T."/>
            <person name="Liu CT."/>
            <person name="Miwa H."/>
            <person name="Wakao S."/>
            <person name="Iki T."/>
            <person name="Oyaizu H."/>
        </authorList>
    </citation>
    <scope>NUCLEOTIDE SEQUENCE [LARGE SCALE GENOMIC DNA]</scope>
    <source>
        <strain evidence="4">ATCC 43989 / DSM 5975 / JCM 20966 / LMG 6465 / NBRC 14845 / NCIMB 13405 / ORS 571</strain>
    </source>
</reference>
<dbReference type="RefSeq" id="WP_012171345.1">
    <property type="nucleotide sequence ID" value="NC_009937.1"/>
</dbReference>
<dbReference type="AlphaFoldDB" id="A8I9R0"/>
<gene>
    <name evidence="3" type="ordered locus">AZC_2821</name>
</gene>
<dbReference type="Pfam" id="PF20729">
    <property type="entry name" value="PE-PGRS_C"/>
    <property type="match status" value="1"/>
</dbReference>
<dbReference type="HOGENOM" id="CLU_048775_0_0_5"/>
<evidence type="ECO:0000256" key="1">
    <source>
        <dbReference type="SAM" id="SignalP"/>
    </source>
</evidence>
<reference evidence="3 4" key="5">
    <citation type="journal article" date="2010" name="Appl. Environ. Microbiol.">
        <title>phrR-like gene praR of Azorhizobium caulinodans ORS571 is essential for symbiosis with Sesbania rostrata and is involved in expression of reb genes.</title>
        <authorList>
            <person name="Akiba N."/>
            <person name="Aono T."/>
            <person name="Toyazaki H."/>
            <person name="Sato S."/>
            <person name="Oyaizu H."/>
        </authorList>
    </citation>
    <scope>NUCLEOTIDE SEQUENCE [LARGE SCALE GENOMIC DNA]</scope>
    <source>
        <strain evidence="4">ATCC 43989 / DSM 5975 / JCM 20966 / LMG 6465 / NBRC 14845 / NCIMB 13405 / ORS 571</strain>
    </source>
</reference>
<organism evidence="3 4">
    <name type="scientific">Azorhizobium caulinodans (strain ATCC 43989 / DSM 5975 / JCM 20966 / LMG 6465 / NBRC 14845 / NCIMB 13405 / ORS 571)</name>
    <dbReference type="NCBI Taxonomy" id="438753"/>
    <lineage>
        <taxon>Bacteria</taxon>
        <taxon>Pseudomonadati</taxon>
        <taxon>Pseudomonadota</taxon>
        <taxon>Alphaproteobacteria</taxon>
        <taxon>Hyphomicrobiales</taxon>
        <taxon>Xanthobacteraceae</taxon>
        <taxon>Azorhizobium</taxon>
    </lineage>
</organism>
<evidence type="ECO:0000313" key="4">
    <source>
        <dbReference type="Proteomes" id="UP000000270"/>
    </source>
</evidence>
<sequence>MFRSRVIAAFVMASALFTGAGPFPARAADPSPVTLPYIDAPAGGTALNHVPHLMVSVGGGPARRAVLDTGSTGLVIAAKAIPDFEHLPRIGPRSITYRSSGRVVHGVMVLVPVTITGADGTSVTTTPIPVLATQWRDCLPHARRCVPARDLNEGAMIGIGYGHEATNAKVSGAAKNPFLHVAGMDAAGPLRPGYVVTRSAVTVGLPPTLPEGFSLVRLDRQRGNGDWSLPPACVRLDGAKPLCGPLSVDTGIPDMILTLPYAVRRRLAGPRGYLPPPNRIDVSVGRGAEPAAQYVFSIGARDSASPPGTDPRRVLLAAEPHPIRVNTGLRFLNAYDIIYDPVGGQAGYRPHPL</sequence>
<dbReference type="STRING" id="438753.AZC_2821"/>
<feature type="chain" id="PRO_5002723511" description="PE cleavage protein A C-terminal domain-containing protein" evidence="1">
    <location>
        <begin position="28"/>
        <end position="353"/>
    </location>
</feature>
<name>A8I9R0_AZOC5</name>
<dbReference type="InterPro" id="IPR048054">
    <property type="entry name" value="PecA_C"/>
</dbReference>
<accession>A8I9R0</accession>
<dbReference type="InterPro" id="IPR021109">
    <property type="entry name" value="Peptidase_aspartic_dom_sf"/>
</dbReference>